<protein>
    <submittedName>
        <fullName evidence="2">Putative ATPase</fullName>
    </submittedName>
</protein>
<dbReference type="InterPro" id="IPR027417">
    <property type="entry name" value="P-loop_NTPase"/>
</dbReference>
<dbReference type="SUPFAM" id="SSF52540">
    <property type="entry name" value="P-loop containing nucleoside triphosphate hydrolases"/>
    <property type="match status" value="1"/>
</dbReference>
<dbReference type="Pfam" id="PF13191">
    <property type="entry name" value="AAA_16"/>
    <property type="match status" value="1"/>
</dbReference>
<dbReference type="RefSeq" id="WP_173160912.1">
    <property type="nucleotide sequence ID" value="NZ_KJ410765.1"/>
</dbReference>
<dbReference type="EMBL" id="KJ410765">
    <property type="protein sequence ID" value="AKG47379.1"/>
    <property type="molecule type" value="Genomic_DNA"/>
</dbReference>
<dbReference type="InterPro" id="IPR041664">
    <property type="entry name" value="AAA_16"/>
</dbReference>
<proteinExistence type="predicted"/>
<name>A0A0F7G300_9MICC</name>
<geneLocation type="plasmid" evidence="2">
    <name>p2MP</name>
</geneLocation>
<accession>A0A0F7G300</accession>
<reference evidence="2" key="1">
    <citation type="journal article" date="2011" name="Biologija">
        <title>Analysis of phthalate degradation operon from Arthrobacter sp. 68b.</title>
        <authorList>
            <person name="Stanislauskiene R."/>
            <person name="Rudenkov M."/>
            <person name="Karvelis L."/>
            <person name="Gasparaviciute R."/>
            <person name="Meskiene R."/>
            <person name="Casaite V."/>
            <person name="Meskys R."/>
        </authorList>
    </citation>
    <scope>NUCLEOTIDE SEQUENCE</scope>
    <source>
        <strain evidence="2">68b</strain>
        <plasmid evidence="2">p2MP</plasmid>
    </source>
</reference>
<organism evidence="2">
    <name type="scientific">Arthrobacter sp. 68b</name>
    <dbReference type="NCBI Taxonomy" id="311808"/>
    <lineage>
        <taxon>Bacteria</taxon>
        <taxon>Bacillati</taxon>
        <taxon>Actinomycetota</taxon>
        <taxon>Actinomycetes</taxon>
        <taxon>Micrococcales</taxon>
        <taxon>Micrococcaceae</taxon>
        <taxon>Arthrobacter</taxon>
    </lineage>
</organism>
<evidence type="ECO:0000259" key="1">
    <source>
        <dbReference type="Pfam" id="PF13191"/>
    </source>
</evidence>
<dbReference type="AlphaFoldDB" id="A0A0F7G300"/>
<evidence type="ECO:0000313" key="2">
    <source>
        <dbReference type="EMBL" id="AKG47379.1"/>
    </source>
</evidence>
<dbReference type="PANTHER" id="PTHR34301:SF8">
    <property type="entry name" value="ATPASE DOMAIN-CONTAINING PROTEIN"/>
    <property type="match status" value="1"/>
</dbReference>
<feature type="domain" description="Orc1-like AAA ATPase" evidence="1">
    <location>
        <begin position="19"/>
        <end position="207"/>
    </location>
</feature>
<dbReference type="PANTHER" id="PTHR34301">
    <property type="entry name" value="DNA-BINDING PROTEIN-RELATED"/>
    <property type="match status" value="1"/>
</dbReference>
<dbReference type="Gene3D" id="3.40.50.300">
    <property type="entry name" value="P-loop containing nucleotide triphosphate hydrolases"/>
    <property type="match status" value="1"/>
</dbReference>
<reference evidence="2" key="2">
    <citation type="submission" date="2014-02" db="EMBL/GenBank/DDBJ databases">
        <title>Plasmid-mediated 2-methylpyridine and pyridine degradation in Arthrobacter sp. 68b.</title>
        <authorList>
            <person name="Stanislauskiene R."/>
            <person name="Rutkiene R."/>
            <person name="Gasparaviciute R."/>
            <person name="Meskiene R."/>
            <person name="Bachamatova I."/>
            <person name="Marcinkeviciene L."/>
            <person name="Meskys R."/>
        </authorList>
    </citation>
    <scope>NUCLEOTIDE SEQUENCE</scope>
    <source>
        <strain evidence="2">68b</strain>
        <plasmid evidence="2">p2MP</plasmid>
    </source>
</reference>
<sequence>MDPVNNPYTPNAGATPEIVIGRDDLLEDFRILLRRLDKGRTNQSMIVTGLRGVGKTVLLGEFRQIAEEFRWKVLELEASKHDDDHFRRTIYSQLRAALYQISPRAKWGDKARRAAQVLQSFSLSIDPSSGIPTLSLDVDAAEGFADHGSLTLDLTDVLVSIGEAAREHGTGLVLLFDEVQFLSQSQLEAVIQAIHKSVQRKLPVTFVGAGLPQIAELAGDAKSYAERLFKFPKLGSLDFDDAKKALAEPAHIEQVHFEDDALVRAFDLTEGYPYFVQELGYQVWAVADGDTITLEDVEDAKDAYEAKLDSSFFRVRLDRATQLQIAYMRAMAQLGPDSQKAADVAAVMGRESTQLAPTRSELINMGLLYTPAHGYAGFTVPHFDRFMLRAVPHLDVPPVQKRRTKPKKAE</sequence>
<keyword evidence="2" id="KW-0614">Plasmid</keyword>